<dbReference type="Pfam" id="PF02704">
    <property type="entry name" value="GASA"/>
    <property type="match status" value="1"/>
</dbReference>
<dbReference type="STRING" id="106549.A0A540L5M1"/>
<dbReference type="InterPro" id="IPR003854">
    <property type="entry name" value="GASA"/>
</dbReference>
<evidence type="ECO:0000256" key="1">
    <source>
        <dbReference type="ARBA" id="ARBA00010582"/>
    </source>
</evidence>
<feature type="signal peptide" evidence="3">
    <location>
        <begin position="1"/>
        <end position="22"/>
    </location>
</feature>
<sequence length="165" mass="17792">MASKTVLLLFATVLLFTARASSLDDHEELAIKSTYGNAPAPQPLVKAPSPPLAKPPCPPLAKPPSPLYTKPPSPVSPPVKPPTPVSPPVMPPTYPPLPPVRSKSDCVPLCEKRCMQHSRKRPCMRACTACCDRCRCIPPGTFGNEEKCGQCYTDIVIHGIRTKCP</sequence>
<dbReference type="PANTHER" id="PTHR23201">
    <property type="entry name" value="EXTENSIN, PROLINE-RICH PROTEIN"/>
    <property type="match status" value="1"/>
</dbReference>
<evidence type="ECO:0000313" key="5">
    <source>
        <dbReference type="Proteomes" id="UP000315295"/>
    </source>
</evidence>
<comment type="caution">
    <text evidence="4">The sequence shown here is derived from an EMBL/GenBank/DDBJ whole genome shotgun (WGS) entry which is preliminary data.</text>
</comment>
<evidence type="ECO:0000256" key="2">
    <source>
        <dbReference type="SAM" id="MobiDB-lite"/>
    </source>
</evidence>
<feature type="region of interest" description="Disordered" evidence="2">
    <location>
        <begin position="36"/>
        <end position="90"/>
    </location>
</feature>
<dbReference type="Proteomes" id="UP000315295">
    <property type="component" value="Unassembled WGS sequence"/>
</dbReference>
<evidence type="ECO:0000256" key="3">
    <source>
        <dbReference type="SAM" id="SignalP"/>
    </source>
</evidence>
<accession>A0A540L5M1</accession>
<proteinExistence type="inferred from homology"/>
<dbReference type="EMBL" id="VIEB01000753">
    <property type="protein sequence ID" value="TQD81778.1"/>
    <property type="molecule type" value="Genomic_DNA"/>
</dbReference>
<organism evidence="4 5">
    <name type="scientific">Malus baccata</name>
    <name type="common">Siberian crab apple</name>
    <name type="synonym">Pyrus baccata</name>
    <dbReference type="NCBI Taxonomy" id="106549"/>
    <lineage>
        <taxon>Eukaryota</taxon>
        <taxon>Viridiplantae</taxon>
        <taxon>Streptophyta</taxon>
        <taxon>Embryophyta</taxon>
        <taxon>Tracheophyta</taxon>
        <taxon>Spermatophyta</taxon>
        <taxon>Magnoliopsida</taxon>
        <taxon>eudicotyledons</taxon>
        <taxon>Gunneridae</taxon>
        <taxon>Pentapetalae</taxon>
        <taxon>rosids</taxon>
        <taxon>fabids</taxon>
        <taxon>Rosales</taxon>
        <taxon>Rosaceae</taxon>
        <taxon>Amygdaloideae</taxon>
        <taxon>Maleae</taxon>
        <taxon>Malus</taxon>
    </lineage>
</organism>
<comment type="similarity">
    <text evidence="1">Belongs to the GASA family.</text>
</comment>
<name>A0A540L5M1_MALBA</name>
<keyword evidence="5" id="KW-1185">Reference proteome</keyword>
<feature type="chain" id="PRO_5021853354" description="Gibberellin regulated protein" evidence="3">
    <location>
        <begin position="23"/>
        <end position="165"/>
    </location>
</feature>
<protein>
    <recommendedName>
        <fullName evidence="6">Gibberellin regulated protein</fullName>
    </recommendedName>
</protein>
<reference evidence="4 5" key="1">
    <citation type="journal article" date="2019" name="G3 (Bethesda)">
        <title>Sequencing of a Wild Apple (Malus baccata) Genome Unravels the Differences Between Cultivated and Wild Apple Species Regarding Disease Resistance and Cold Tolerance.</title>
        <authorList>
            <person name="Chen X."/>
        </authorList>
    </citation>
    <scope>NUCLEOTIDE SEQUENCE [LARGE SCALE GENOMIC DNA]</scope>
    <source>
        <strain evidence="5">cv. Shandingzi</strain>
        <tissue evidence="4">Leaves</tissue>
    </source>
</reference>
<dbReference type="AlphaFoldDB" id="A0A540L5M1"/>
<keyword evidence="3" id="KW-0732">Signal</keyword>
<evidence type="ECO:0000313" key="4">
    <source>
        <dbReference type="EMBL" id="TQD81778.1"/>
    </source>
</evidence>
<evidence type="ECO:0008006" key="6">
    <source>
        <dbReference type="Google" id="ProtNLM"/>
    </source>
</evidence>
<dbReference type="PANTHER" id="PTHR23201:SF53">
    <property type="entry name" value="GIBBERELLIN-REGULATED PROTEIN 14"/>
    <property type="match status" value="1"/>
</dbReference>
<feature type="compositionally biased region" description="Pro residues" evidence="2">
    <location>
        <begin position="48"/>
        <end position="90"/>
    </location>
</feature>
<gene>
    <name evidence="4" type="ORF">C1H46_032712</name>
</gene>